<proteinExistence type="predicted"/>
<dbReference type="Proteomes" id="UP000726105">
    <property type="component" value="Unassembled WGS sequence"/>
</dbReference>
<sequence length="72" mass="8112">MSPQRIQRQRTKGWRMPEGAVYVGRPTKWGNPFGGLPRPCCEAWDVRDNNGVTDLTEVTGSYDGTQDDDRQG</sequence>
<evidence type="ECO:0000256" key="1">
    <source>
        <dbReference type="SAM" id="MobiDB-lite"/>
    </source>
</evidence>
<feature type="domain" description="DUF4326" evidence="2">
    <location>
        <begin position="9"/>
        <end position="34"/>
    </location>
</feature>
<dbReference type="AlphaFoldDB" id="A0A935IYV2"/>
<gene>
    <name evidence="3" type="ORF">IPI13_17655</name>
</gene>
<evidence type="ECO:0000313" key="3">
    <source>
        <dbReference type="EMBL" id="MBK7274882.1"/>
    </source>
</evidence>
<dbReference type="InterPro" id="IPR025475">
    <property type="entry name" value="DUF4326"/>
</dbReference>
<feature type="region of interest" description="Disordered" evidence="1">
    <location>
        <begin position="52"/>
        <end position="72"/>
    </location>
</feature>
<dbReference type="EMBL" id="JADJIB010000016">
    <property type="protein sequence ID" value="MBK7274882.1"/>
    <property type="molecule type" value="Genomic_DNA"/>
</dbReference>
<evidence type="ECO:0000259" key="2">
    <source>
        <dbReference type="Pfam" id="PF14216"/>
    </source>
</evidence>
<feature type="compositionally biased region" description="Polar residues" evidence="1">
    <location>
        <begin position="52"/>
        <end position="64"/>
    </location>
</feature>
<evidence type="ECO:0000313" key="4">
    <source>
        <dbReference type="Proteomes" id="UP000726105"/>
    </source>
</evidence>
<dbReference type="Pfam" id="PF14216">
    <property type="entry name" value="DUF4326"/>
    <property type="match status" value="1"/>
</dbReference>
<protein>
    <submittedName>
        <fullName evidence="3">DUF4326 domain-containing protein</fullName>
    </submittedName>
</protein>
<accession>A0A935IYV2</accession>
<organism evidence="3 4">
    <name type="scientific">Candidatus Phosphoribacter hodrii</name>
    <dbReference type="NCBI Taxonomy" id="2953743"/>
    <lineage>
        <taxon>Bacteria</taxon>
        <taxon>Bacillati</taxon>
        <taxon>Actinomycetota</taxon>
        <taxon>Actinomycetes</taxon>
        <taxon>Micrococcales</taxon>
        <taxon>Dermatophilaceae</taxon>
        <taxon>Candidatus Phosphoribacter</taxon>
    </lineage>
</organism>
<name>A0A935IYV2_9MICO</name>
<comment type="caution">
    <text evidence="3">The sequence shown here is derived from an EMBL/GenBank/DDBJ whole genome shotgun (WGS) entry which is preliminary data.</text>
</comment>
<reference evidence="3 4" key="1">
    <citation type="submission" date="2020-10" db="EMBL/GenBank/DDBJ databases">
        <title>Connecting structure to function with the recovery of over 1000 high-quality activated sludge metagenome-assembled genomes encoding full-length rRNA genes using long-read sequencing.</title>
        <authorList>
            <person name="Singleton C.M."/>
            <person name="Petriglieri F."/>
            <person name="Kristensen J.M."/>
            <person name="Kirkegaard R.H."/>
            <person name="Michaelsen T.Y."/>
            <person name="Andersen M.H."/>
            <person name="Karst S.M."/>
            <person name="Dueholm M.S."/>
            <person name="Nielsen P.H."/>
            <person name="Albertsen M."/>
        </authorList>
    </citation>
    <scope>NUCLEOTIDE SEQUENCE [LARGE SCALE GENOMIC DNA]</scope>
    <source>
        <strain evidence="3">Ega_18-Q3-R5-49_MAXAC.001</strain>
    </source>
</reference>